<protein>
    <submittedName>
        <fullName evidence="3">Phosphatase PAP2 family protein</fullName>
    </submittedName>
</protein>
<feature type="transmembrane region" description="Helical" evidence="1">
    <location>
        <begin position="48"/>
        <end position="66"/>
    </location>
</feature>
<evidence type="ECO:0000313" key="4">
    <source>
        <dbReference type="Proteomes" id="UP000784286"/>
    </source>
</evidence>
<evidence type="ECO:0000256" key="1">
    <source>
        <dbReference type="SAM" id="Phobius"/>
    </source>
</evidence>
<comment type="caution">
    <text evidence="3">The sequence shown here is derived from an EMBL/GenBank/DDBJ whole genome shotgun (WGS) entry which is preliminary data.</text>
</comment>
<reference evidence="3" key="2">
    <citation type="submission" date="2021-04" db="EMBL/GenBank/DDBJ databases">
        <authorList>
            <person name="Gilroy R."/>
        </authorList>
    </citation>
    <scope>NUCLEOTIDE SEQUENCE</scope>
    <source>
        <strain evidence="3">8470</strain>
    </source>
</reference>
<proteinExistence type="predicted"/>
<feature type="domain" description="Inositolphosphotransferase Aur1/Ipt1" evidence="2">
    <location>
        <begin position="113"/>
        <end position="305"/>
    </location>
</feature>
<dbReference type="SUPFAM" id="SSF48317">
    <property type="entry name" value="Acid phosphatase/Vanadium-dependent haloperoxidase"/>
    <property type="match status" value="1"/>
</dbReference>
<dbReference type="InterPro" id="IPR036938">
    <property type="entry name" value="PAP2/HPO_sf"/>
</dbReference>
<evidence type="ECO:0000313" key="3">
    <source>
        <dbReference type="EMBL" id="MBU3857306.1"/>
    </source>
</evidence>
<organism evidence="3 4">
    <name type="scientific">Candidatus Phocaeicola excrementipullorum</name>
    <dbReference type="NCBI Taxonomy" id="2838731"/>
    <lineage>
        <taxon>Bacteria</taxon>
        <taxon>Pseudomonadati</taxon>
        <taxon>Bacteroidota</taxon>
        <taxon>Bacteroidia</taxon>
        <taxon>Bacteroidales</taxon>
        <taxon>Bacteroidaceae</taxon>
        <taxon>Phocaeicola</taxon>
    </lineage>
</organism>
<accession>A0A948TPL4</accession>
<evidence type="ECO:0000259" key="2">
    <source>
        <dbReference type="Pfam" id="PF14378"/>
    </source>
</evidence>
<sequence length="325" mass="37916">MAVELRLFERIESGKSLFAVERISLMYNALTSVLIFILYPEMDHPGTMLLERLGIVLLTFLLIGLYQSFPCRMTAFVRMVVQMSLLAYWYPDTYEFNRIFSNLDHVFAAAEQAVFHCQPAVEFSEHCPSEWFSEPFNMGYFFYYPMMLIVTVWYFVFRFKWFEKICFVLVVSFFIYYLFYIFVPVAGPQFYFPVIGMDNVSSGIFPPIGDYFNHHAFLLPGPGYEHGFFYNLVEASQQVGERPTAAFPSSHVAISTIVMIMAWRVSHKLAYCLLPFYLLLCCATVYIQAHYLIDSIVGFVSSFFVYVLATKMYNRWFASRAFVTK</sequence>
<dbReference type="Proteomes" id="UP000784286">
    <property type="component" value="Unassembled WGS sequence"/>
</dbReference>
<keyword evidence="1" id="KW-1133">Transmembrane helix</keyword>
<feature type="transmembrane region" description="Helical" evidence="1">
    <location>
        <begin position="245"/>
        <end position="263"/>
    </location>
</feature>
<reference evidence="3" key="1">
    <citation type="journal article" date="2021" name="PeerJ">
        <title>Extensive microbial diversity within the chicken gut microbiome revealed by metagenomics and culture.</title>
        <authorList>
            <person name="Gilroy R."/>
            <person name="Ravi A."/>
            <person name="Getino M."/>
            <person name="Pursley I."/>
            <person name="Horton D.L."/>
            <person name="Alikhan N.F."/>
            <person name="Baker D."/>
            <person name="Gharbi K."/>
            <person name="Hall N."/>
            <person name="Watson M."/>
            <person name="Adriaenssens E.M."/>
            <person name="Foster-Nyarko E."/>
            <person name="Jarju S."/>
            <person name="Secka A."/>
            <person name="Antonio M."/>
            <person name="Oren A."/>
            <person name="Chaudhuri R.R."/>
            <person name="La Ragione R."/>
            <person name="Hildebrand F."/>
            <person name="Pallen M.J."/>
        </authorList>
    </citation>
    <scope>NUCLEOTIDE SEQUENCE</scope>
    <source>
        <strain evidence="3">8470</strain>
    </source>
</reference>
<keyword evidence="1" id="KW-0812">Transmembrane</keyword>
<dbReference type="Gene3D" id="1.20.144.10">
    <property type="entry name" value="Phosphatidic acid phosphatase type 2/haloperoxidase"/>
    <property type="match status" value="1"/>
</dbReference>
<dbReference type="GO" id="GO:0016020">
    <property type="term" value="C:membrane"/>
    <property type="evidence" value="ECO:0007669"/>
    <property type="project" value="UniProtKB-SubCell"/>
</dbReference>
<feature type="transmembrane region" description="Helical" evidence="1">
    <location>
        <begin position="140"/>
        <end position="157"/>
    </location>
</feature>
<name>A0A948TPL4_9BACT</name>
<dbReference type="Pfam" id="PF14378">
    <property type="entry name" value="PAP2_3"/>
    <property type="match status" value="1"/>
</dbReference>
<keyword evidence="1" id="KW-0472">Membrane</keyword>
<feature type="transmembrane region" description="Helical" evidence="1">
    <location>
        <begin position="25"/>
        <end position="42"/>
    </location>
</feature>
<dbReference type="AlphaFoldDB" id="A0A948TPL4"/>
<feature type="transmembrane region" description="Helical" evidence="1">
    <location>
        <begin position="270"/>
        <end position="289"/>
    </location>
</feature>
<dbReference type="InterPro" id="IPR026841">
    <property type="entry name" value="Aur1/Ipt1"/>
</dbReference>
<feature type="transmembrane region" description="Helical" evidence="1">
    <location>
        <begin position="164"/>
        <end position="183"/>
    </location>
</feature>
<feature type="transmembrane region" description="Helical" evidence="1">
    <location>
        <begin position="295"/>
        <end position="313"/>
    </location>
</feature>
<gene>
    <name evidence="3" type="ORF">H9928_12370</name>
</gene>
<dbReference type="EMBL" id="JAHLFJ010000112">
    <property type="protein sequence ID" value="MBU3857306.1"/>
    <property type="molecule type" value="Genomic_DNA"/>
</dbReference>